<dbReference type="OrthoDB" id="5382797at2759"/>
<dbReference type="Proteomes" id="UP000076871">
    <property type="component" value="Unassembled WGS sequence"/>
</dbReference>
<proteinExistence type="predicted"/>
<feature type="compositionally biased region" description="Basic residues" evidence="1">
    <location>
        <begin position="101"/>
        <end position="110"/>
    </location>
</feature>
<keyword evidence="2" id="KW-1133">Transmembrane helix</keyword>
<feature type="compositionally biased region" description="Basic and acidic residues" evidence="1">
    <location>
        <begin position="248"/>
        <end position="258"/>
    </location>
</feature>
<gene>
    <name evidence="3" type="ORF">LAESUDRAFT_765470</name>
</gene>
<dbReference type="RefSeq" id="XP_040757231.1">
    <property type="nucleotide sequence ID" value="XM_040913686.1"/>
</dbReference>
<feature type="region of interest" description="Disordered" evidence="1">
    <location>
        <begin position="209"/>
        <end position="258"/>
    </location>
</feature>
<organism evidence="3 4">
    <name type="scientific">Laetiporus sulphureus 93-53</name>
    <dbReference type="NCBI Taxonomy" id="1314785"/>
    <lineage>
        <taxon>Eukaryota</taxon>
        <taxon>Fungi</taxon>
        <taxon>Dikarya</taxon>
        <taxon>Basidiomycota</taxon>
        <taxon>Agaricomycotina</taxon>
        <taxon>Agaricomycetes</taxon>
        <taxon>Polyporales</taxon>
        <taxon>Laetiporus</taxon>
    </lineage>
</organism>
<keyword evidence="2" id="KW-0472">Membrane</keyword>
<dbReference type="EMBL" id="KV427832">
    <property type="protein sequence ID" value="KZS99490.1"/>
    <property type="molecule type" value="Genomic_DNA"/>
</dbReference>
<sequence length="445" mass="48666">MTRHHQQVHNVPASPQACRVPRVYRPPGMRQSLSLPGNSHGRTRSVSGPYFPASPSPLSFSFPPQPPLPNKLSSSSTAPELRLKENGMSPSPSMSSQAQAHARRHSRVHSRNLSMFFPRPGTLPSTAIAEDGGQEIIFDSPQPEGIPMPSASPGPGHRNFREGFTFGARPPSSGNSAQSMTANSSSSSATARRRHHHKHSLSHNFFSFLEPGSQSPNSPPMDANLAVSPDRHGRQGLADRTCPNKCGRPAEPDWESARDTELAPEAMVMAVTQFLLGVSLWVIAEQVACTGLGYWIVFDALGVAPCVAWIPRETFDESRYEAAIWECTDRDETVEHLLLAFGEGHHHHNGDEVTEFFGIEFPVVTLALTLVSLFITSVVFNNHSRLVSTAGNYIPPLTSLLPTRYRHIVPHTYPTRLANLLSNPYSLAPVGFCLFLLFGPAFIPP</sequence>
<feature type="transmembrane region" description="Helical" evidence="2">
    <location>
        <begin position="361"/>
        <end position="380"/>
    </location>
</feature>
<evidence type="ECO:0000256" key="1">
    <source>
        <dbReference type="SAM" id="MobiDB-lite"/>
    </source>
</evidence>
<feature type="transmembrane region" description="Helical" evidence="2">
    <location>
        <begin position="425"/>
        <end position="443"/>
    </location>
</feature>
<keyword evidence="4" id="KW-1185">Reference proteome</keyword>
<feature type="compositionally biased region" description="Low complexity" evidence="1">
    <location>
        <begin position="51"/>
        <end position="62"/>
    </location>
</feature>
<feature type="compositionally biased region" description="Low complexity" evidence="1">
    <location>
        <begin position="88"/>
        <end position="100"/>
    </location>
</feature>
<dbReference type="GeneID" id="63830714"/>
<keyword evidence="2" id="KW-0812">Transmembrane</keyword>
<name>A0A165AR10_9APHY</name>
<feature type="compositionally biased region" description="Low complexity" evidence="1">
    <location>
        <begin position="176"/>
        <end position="190"/>
    </location>
</feature>
<evidence type="ECO:0000256" key="2">
    <source>
        <dbReference type="SAM" id="Phobius"/>
    </source>
</evidence>
<dbReference type="InParanoid" id="A0A165AR10"/>
<feature type="region of interest" description="Disordered" evidence="1">
    <location>
        <begin position="1"/>
        <end position="119"/>
    </location>
</feature>
<evidence type="ECO:0000313" key="4">
    <source>
        <dbReference type="Proteomes" id="UP000076871"/>
    </source>
</evidence>
<evidence type="ECO:0000313" key="3">
    <source>
        <dbReference type="EMBL" id="KZS99490.1"/>
    </source>
</evidence>
<accession>A0A165AR10</accession>
<dbReference type="STRING" id="1314785.A0A165AR10"/>
<feature type="region of interest" description="Disordered" evidence="1">
    <location>
        <begin position="142"/>
        <end position="196"/>
    </location>
</feature>
<dbReference type="AlphaFoldDB" id="A0A165AR10"/>
<reference evidence="3 4" key="1">
    <citation type="journal article" date="2016" name="Mol. Biol. Evol.">
        <title>Comparative Genomics of Early-Diverging Mushroom-Forming Fungi Provides Insights into the Origins of Lignocellulose Decay Capabilities.</title>
        <authorList>
            <person name="Nagy L.G."/>
            <person name="Riley R."/>
            <person name="Tritt A."/>
            <person name="Adam C."/>
            <person name="Daum C."/>
            <person name="Floudas D."/>
            <person name="Sun H."/>
            <person name="Yadav J.S."/>
            <person name="Pangilinan J."/>
            <person name="Larsson K.H."/>
            <person name="Matsuura K."/>
            <person name="Barry K."/>
            <person name="Labutti K."/>
            <person name="Kuo R."/>
            <person name="Ohm R.A."/>
            <person name="Bhattacharya S.S."/>
            <person name="Shirouzu T."/>
            <person name="Yoshinaga Y."/>
            <person name="Martin F.M."/>
            <person name="Grigoriev I.V."/>
            <person name="Hibbett D.S."/>
        </authorList>
    </citation>
    <scope>NUCLEOTIDE SEQUENCE [LARGE SCALE GENOMIC DNA]</scope>
    <source>
        <strain evidence="3 4">93-53</strain>
    </source>
</reference>
<protein>
    <submittedName>
        <fullName evidence="3">Uncharacterized protein</fullName>
    </submittedName>
</protein>